<dbReference type="Proteomes" id="UP000053558">
    <property type="component" value="Unassembled WGS sequence"/>
</dbReference>
<feature type="compositionally biased region" description="Polar residues" evidence="1">
    <location>
        <begin position="302"/>
        <end position="325"/>
    </location>
</feature>
<protein>
    <submittedName>
        <fullName evidence="2">Uncharacterized protein</fullName>
    </submittedName>
</protein>
<keyword evidence="3" id="KW-1185">Reference proteome</keyword>
<feature type="region of interest" description="Disordered" evidence="1">
    <location>
        <begin position="271"/>
        <end position="343"/>
    </location>
</feature>
<feature type="region of interest" description="Disordered" evidence="1">
    <location>
        <begin position="42"/>
        <end position="86"/>
    </location>
</feature>
<dbReference type="AlphaFoldDB" id="A0A5M3MX41"/>
<dbReference type="EMBL" id="JH711575">
    <property type="protein sequence ID" value="EIW83709.1"/>
    <property type="molecule type" value="Genomic_DNA"/>
</dbReference>
<feature type="region of interest" description="Disordered" evidence="1">
    <location>
        <begin position="174"/>
        <end position="196"/>
    </location>
</feature>
<evidence type="ECO:0000313" key="2">
    <source>
        <dbReference type="EMBL" id="EIW83709.1"/>
    </source>
</evidence>
<evidence type="ECO:0000313" key="3">
    <source>
        <dbReference type="Proteomes" id="UP000053558"/>
    </source>
</evidence>
<name>A0A5M3MX41_CONPW</name>
<proteinExistence type="predicted"/>
<comment type="caution">
    <text evidence="2">The sequence shown here is derived from an EMBL/GenBank/DDBJ whole genome shotgun (WGS) entry which is preliminary data.</text>
</comment>
<dbReference type="KEGG" id="cput:CONPUDRAFT_150776"/>
<feature type="compositionally biased region" description="Basic and acidic residues" evidence="1">
    <location>
        <begin position="283"/>
        <end position="300"/>
    </location>
</feature>
<dbReference type="GeneID" id="19202750"/>
<organism evidence="2 3">
    <name type="scientific">Coniophora puteana (strain RWD-64-598)</name>
    <name type="common">Brown rot fungus</name>
    <dbReference type="NCBI Taxonomy" id="741705"/>
    <lineage>
        <taxon>Eukaryota</taxon>
        <taxon>Fungi</taxon>
        <taxon>Dikarya</taxon>
        <taxon>Basidiomycota</taxon>
        <taxon>Agaricomycotina</taxon>
        <taxon>Agaricomycetes</taxon>
        <taxon>Agaricomycetidae</taxon>
        <taxon>Boletales</taxon>
        <taxon>Coniophorineae</taxon>
        <taxon>Coniophoraceae</taxon>
        <taxon>Coniophora</taxon>
    </lineage>
</organism>
<sequence length="407" mass="42105">MAARANPIISATTTSTRALHIASSPMLSPKLFGPSGARAALEGAARGHAHHASPHESPSSPQIPMRQRSLSFGPSHSPPATGPLVPLLDTRTLRPLRNQHPITRPPAALLGRPKAASSLYRPPYVSDELADPQNAVDSAYKIIAATANGGTVGSYSGKFFSPIATQMVCPPPPSTPEPAVIRGSGFSTRRRSAHPGRMDLSSIAKAQLDVRFARVAPFGYDADATIPQSVSVGLGLGASAGQDASWGPESDLGLGLGAGLGLGISSAAYTGQSRRSVSMPRLRSREGNRRASPIEEELTHAGDNQLSPEWSTESPSYLSSATQEHQLPPSASMPTPPPEQDNVPTGAKAVLKPTLPAFSPSPLVIGSPAFQTLGATATTIMGADGGALTEGRTLSNPYFPRAAAPAL</sequence>
<dbReference type="RefSeq" id="XP_007765633.1">
    <property type="nucleotide sequence ID" value="XM_007767443.1"/>
</dbReference>
<reference evidence="3" key="1">
    <citation type="journal article" date="2012" name="Science">
        <title>The Paleozoic origin of enzymatic lignin decomposition reconstructed from 31 fungal genomes.</title>
        <authorList>
            <person name="Floudas D."/>
            <person name="Binder M."/>
            <person name="Riley R."/>
            <person name="Barry K."/>
            <person name="Blanchette R.A."/>
            <person name="Henrissat B."/>
            <person name="Martinez A.T."/>
            <person name="Otillar R."/>
            <person name="Spatafora J.W."/>
            <person name="Yadav J.S."/>
            <person name="Aerts A."/>
            <person name="Benoit I."/>
            <person name="Boyd A."/>
            <person name="Carlson A."/>
            <person name="Copeland A."/>
            <person name="Coutinho P.M."/>
            <person name="de Vries R.P."/>
            <person name="Ferreira P."/>
            <person name="Findley K."/>
            <person name="Foster B."/>
            <person name="Gaskell J."/>
            <person name="Glotzer D."/>
            <person name="Gorecki P."/>
            <person name="Heitman J."/>
            <person name="Hesse C."/>
            <person name="Hori C."/>
            <person name="Igarashi K."/>
            <person name="Jurgens J.A."/>
            <person name="Kallen N."/>
            <person name="Kersten P."/>
            <person name="Kohler A."/>
            <person name="Kuees U."/>
            <person name="Kumar T.K.A."/>
            <person name="Kuo A."/>
            <person name="LaButti K."/>
            <person name="Larrondo L.F."/>
            <person name="Lindquist E."/>
            <person name="Ling A."/>
            <person name="Lombard V."/>
            <person name="Lucas S."/>
            <person name="Lundell T."/>
            <person name="Martin R."/>
            <person name="McLaughlin D.J."/>
            <person name="Morgenstern I."/>
            <person name="Morin E."/>
            <person name="Murat C."/>
            <person name="Nagy L.G."/>
            <person name="Nolan M."/>
            <person name="Ohm R.A."/>
            <person name="Patyshakuliyeva A."/>
            <person name="Rokas A."/>
            <person name="Ruiz-Duenas F.J."/>
            <person name="Sabat G."/>
            <person name="Salamov A."/>
            <person name="Samejima M."/>
            <person name="Schmutz J."/>
            <person name="Slot J.C."/>
            <person name="St John F."/>
            <person name="Stenlid J."/>
            <person name="Sun H."/>
            <person name="Sun S."/>
            <person name="Syed K."/>
            <person name="Tsang A."/>
            <person name="Wiebenga A."/>
            <person name="Young D."/>
            <person name="Pisabarro A."/>
            <person name="Eastwood D.C."/>
            <person name="Martin F."/>
            <person name="Cullen D."/>
            <person name="Grigoriev I.V."/>
            <person name="Hibbett D.S."/>
        </authorList>
    </citation>
    <scope>NUCLEOTIDE SEQUENCE [LARGE SCALE GENOMIC DNA]</scope>
    <source>
        <strain evidence="3">RWD-64-598 SS2</strain>
    </source>
</reference>
<gene>
    <name evidence="2" type="ORF">CONPUDRAFT_150776</name>
</gene>
<evidence type="ECO:0000256" key="1">
    <source>
        <dbReference type="SAM" id="MobiDB-lite"/>
    </source>
</evidence>
<accession>A0A5M3MX41</accession>